<sequence length="118" mass="13258">MASELPKFKYNYFLVYAPDVPNTQRLKHLPEHMVQNAPLFKGGTIKLGGGVLPPDSKTSDADVFQKVDGTFIVVRGESVEDIWEKLKKDVFYTSGEVWDHSKIVVKPAFLATADVKFE</sequence>
<gene>
    <name evidence="1" type="ORF">ONZ51_g7875</name>
</gene>
<dbReference type="AlphaFoldDB" id="A0AAD7TRD9"/>
<evidence type="ECO:0000313" key="1">
    <source>
        <dbReference type="EMBL" id="KAJ8473431.1"/>
    </source>
</evidence>
<evidence type="ECO:0008006" key="3">
    <source>
        <dbReference type="Google" id="ProtNLM"/>
    </source>
</evidence>
<dbReference type="EMBL" id="JAPEVG010000223">
    <property type="protein sequence ID" value="KAJ8473431.1"/>
    <property type="molecule type" value="Genomic_DNA"/>
</dbReference>
<evidence type="ECO:0000313" key="2">
    <source>
        <dbReference type="Proteomes" id="UP001215151"/>
    </source>
</evidence>
<accession>A0AAD7TRD9</accession>
<dbReference type="Proteomes" id="UP001215151">
    <property type="component" value="Unassembled WGS sequence"/>
</dbReference>
<name>A0AAD7TRD9_9APHY</name>
<comment type="caution">
    <text evidence="1">The sequence shown here is derived from an EMBL/GenBank/DDBJ whole genome shotgun (WGS) entry which is preliminary data.</text>
</comment>
<dbReference type="SUPFAM" id="SSF54909">
    <property type="entry name" value="Dimeric alpha+beta barrel"/>
    <property type="match status" value="1"/>
</dbReference>
<dbReference type="PANTHER" id="PTHR33606:SF3">
    <property type="entry name" value="PROTEIN YCII"/>
    <property type="match status" value="1"/>
</dbReference>
<keyword evidence="2" id="KW-1185">Reference proteome</keyword>
<dbReference type="Gene3D" id="3.30.70.1060">
    <property type="entry name" value="Dimeric alpha+beta barrel"/>
    <property type="match status" value="1"/>
</dbReference>
<dbReference type="InterPro" id="IPR051807">
    <property type="entry name" value="Sec-metab_biosynth-assoc"/>
</dbReference>
<dbReference type="InterPro" id="IPR011008">
    <property type="entry name" value="Dimeric_a/b-barrel"/>
</dbReference>
<protein>
    <recommendedName>
        <fullName evidence="3">YCII-related domain-containing protein</fullName>
    </recommendedName>
</protein>
<proteinExistence type="predicted"/>
<reference evidence="1" key="1">
    <citation type="submission" date="2022-11" db="EMBL/GenBank/DDBJ databases">
        <title>Genome Sequence of Cubamyces cubensis.</title>
        <authorList>
            <person name="Buettner E."/>
        </authorList>
    </citation>
    <scope>NUCLEOTIDE SEQUENCE</scope>
    <source>
        <strain evidence="1">MPL-01</strain>
    </source>
</reference>
<organism evidence="1 2">
    <name type="scientific">Trametes cubensis</name>
    <dbReference type="NCBI Taxonomy" id="1111947"/>
    <lineage>
        <taxon>Eukaryota</taxon>
        <taxon>Fungi</taxon>
        <taxon>Dikarya</taxon>
        <taxon>Basidiomycota</taxon>
        <taxon>Agaricomycotina</taxon>
        <taxon>Agaricomycetes</taxon>
        <taxon>Polyporales</taxon>
        <taxon>Polyporaceae</taxon>
        <taxon>Trametes</taxon>
    </lineage>
</organism>
<dbReference type="PANTHER" id="PTHR33606">
    <property type="entry name" value="PROTEIN YCII"/>
    <property type="match status" value="1"/>
</dbReference>